<evidence type="ECO:0000256" key="7">
    <source>
        <dbReference type="NCBIfam" id="TIGR00067"/>
    </source>
</evidence>
<keyword evidence="3" id="KW-0133">Cell shape</keyword>
<keyword evidence="6" id="KW-0961">Cell wall biogenesis/degradation</keyword>
<evidence type="ECO:0000256" key="5">
    <source>
        <dbReference type="ARBA" id="ARBA00023235"/>
    </source>
</evidence>
<dbReference type="Gene3D" id="3.40.50.1860">
    <property type="match status" value="2"/>
</dbReference>
<dbReference type="EC" id="5.1.1.3" evidence="2 7"/>
<dbReference type="GO" id="GO:0071555">
    <property type="term" value="P:cell wall organization"/>
    <property type="evidence" value="ECO:0007669"/>
    <property type="project" value="UniProtKB-KW"/>
</dbReference>
<dbReference type="PATRIC" id="fig|1129367.4.peg.5321"/>
<dbReference type="InterPro" id="IPR004391">
    <property type="entry name" value="Glu_race"/>
</dbReference>
<dbReference type="InterPro" id="IPR015942">
    <property type="entry name" value="Asp/Glu/hydantoin_racemase"/>
</dbReference>
<dbReference type="SUPFAM" id="SSF53681">
    <property type="entry name" value="Aspartate/glutamate racemase"/>
    <property type="match status" value="2"/>
</dbReference>
<evidence type="ECO:0000313" key="8">
    <source>
        <dbReference type="EMBL" id="KKE80917.1"/>
    </source>
</evidence>
<dbReference type="GO" id="GO:0008881">
    <property type="term" value="F:glutamate racemase activity"/>
    <property type="evidence" value="ECO:0007669"/>
    <property type="project" value="UniProtKB-UniRule"/>
</dbReference>
<evidence type="ECO:0000256" key="1">
    <source>
        <dbReference type="ARBA" id="ARBA00001602"/>
    </source>
</evidence>
<keyword evidence="4" id="KW-0573">Peptidoglycan synthesis</keyword>
<dbReference type="InterPro" id="IPR001920">
    <property type="entry name" value="Asp/Glu_race"/>
</dbReference>
<reference evidence="8 9" key="1">
    <citation type="journal article" date="2015" name="BMC Genomics">
        <title>Genome mining reveals unlocked bioactive potential of marine Gram-negative bacteria.</title>
        <authorList>
            <person name="Machado H."/>
            <person name="Sonnenschein E.C."/>
            <person name="Melchiorsen J."/>
            <person name="Gram L."/>
        </authorList>
    </citation>
    <scope>NUCLEOTIDE SEQUENCE [LARGE SCALE GENOMIC DNA]</scope>
    <source>
        <strain evidence="8 9">S4054</strain>
    </source>
</reference>
<dbReference type="NCBIfam" id="TIGR00067">
    <property type="entry name" value="glut_race"/>
    <property type="match status" value="1"/>
</dbReference>
<dbReference type="GO" id="GO:0009252">
    <property type="term" value="P:peptidoglycan biosynthetic process"/>
    <property type="evidence" value="ECO:0007669"/>
    <property type="project" value="UniProtKB-UniRule"/>
</dbReference>
<evidence type="ECO:0000256" key="2">
    <source>
        <dbReference type="ARBA" id="ARBA00013090"/>
    </source>
</evidence>
<evidence type="ECO:0000256" key="3">
    <source>
        <dbReference type="ARBA" id="ARBA00022960"/>
    </source>
</evidence>
<keyword evidence="5" id="KW-0413">Isomerase</keyword>
<comment type="catalytic activity">
    <reaction evidence="1">
        <text>L-glutamate = D-glutamate</text>
        <dbReference type="Rhea" id="RHEA:12813"/>
        <dbReference type="ChEBI" id="CHEBI:29985"/>
        <dbReference type="ChEBI" id="CHEBI:29986"/>
        <dbReference type="EC" id="5.1.1.3"/>
    </reaction>
</comment>
<proteinExistence type="predicted"/>
<evidence type="ECO:0000256" key="6">
    <source>
        <dbReference type="ARBA" id="ARBA00023316"/>
    </source>
</evidence>
<gene>
    <name evidence="8" type="ORF">N479_24470</name>
</gene>
<dbReference type="Proteomes" id="UP000033434">
    <property type="component" value="Unassembled WGS sequence"/>
</dbReference>
<dbReference type="GO" id="GO:0008360">
    <property type="term" value="P:regulation of cell shape"/>
    <property type="evidence" value="ECO:0007669"/>
    <property type="project" value="UniProtKB-KW"/>
</dbReference>
<organism evidence="8 9">
    <name type="scientific">Pseudoalteromonas luteoviolacea S4054</name>
    <dbReference type="NCBI Taxonomy" id="1129367"/>
    <lineage>
        <taxon>Bacteria</taxon>
        <taxon>Pseudomonadati</taxon>
        <taxon>Pseudomonadota</taxon>
        <taxon>Gammaproteobacteria</taxon>
        <taxon>Alteromonadales</taxon>
        <taxon>Pseudoalteromonadaceae</taxon>
        <taxon>Pseudoalteromonas</taxon>
    </lineage>
</organism>
<dbReference type="EMBL" id="AUXW01000207">
    <property type="protein sequence ID" value="KKE80917.1"/>
    <property type="molecule type" value="Genomic_DNA"/>
</dbReference>
<dbReference type="PANTHER" id="PTHR21198:SF2">
    <property type="entry name" value="GLUTAMATE RACEMASE"/>
    <property type="match status" value="1"/>
</dbReference>
<evidence type="ECO:0000313" key="9">
    <source>
        <dbReference type="Proteomes" id="UP000033434"/>
    </source>
</evidence>
<protein>
    <recommendedName>
        <fullName evidence="2 7">Glutamate racemase</fullName>
        <ecNumber evidence="2 7">5.1.1.3</ecNumber>
    </recommendedName>
</protein>
<evidence type="ECO:0000256" key="4">
    <source>
        <dbReference type="ARBA" id="ARBA00022984"/>
    </source>
</evidence>
<dbReference type="PANTHER" id="PTHR21198">
    <property type="entry name" value="GLUTAMATE RACEMASE"/>
    <property type="match status" value="1"/>
</dbReference>
<name>A0A0F6A3Y2_9GAMM</name>
<dbReference type="InterPro" id="IPR033134">
    <property type="entry name" value="Asp/Glu_racemase_AS_2"/>
</dbReference>
<dbReference type="PROSITE" id="PS00924">
    <property type="entry name" value="ASP_GLU_RACEMASE_2"/>
    <property type="match status" value="1"/>
</dbReference>
<sequence>MDNALLPYGLQSQETIKTRLISLLAWLKKSCNPVDVIVIACNTASTYALETARQYTDIPIVGVVPAIKPAAIASESKHIGLLATPATSKNAYTGHLVSTFAQDCQVDIYHSTELVDIAEHYYWHRVWQHERLRDEIGRLNINTRIDKLVLGCTHFPIIKQPLKALLHGNLELVDSGSAIARRVDYLLTQTQLKVIGNESEEYKERELASNQADLTLWYATNTTAIKKGANVELIKL</sequence>
<dbReference type="AlphaFoldDB" id="A0A0F6A3Y2"/>
<dbReference type="PROSITE" id="PS00923">
    <property type="entry name" value="ASP_GLU_RACEMASE_1"/>
    <property type="match status" value="1"/>
</dbReference>
<comment type="caution">
    <text evidence="8">The sequence shown here is derived from an EMBL/GenBank/DDBJ whole genome shotgun (WGS) entry which is preliminary data.</text>
</comment>
<dbReference type="Pfam" id="PF01177">
    <property type="entry name" value="Asp_Glu_race"/>
    <property type="match status" value="1"/>
</dbReference>
<accession>A0A0F6A3Y2</accession>
<dbReference type="InterPro" id="IPR018187">
    <property type="entry name" value="Asp/Glu_racemase_AS_1"/>
</dbReference>